<evidence type="ECO:0000313" key="2">
    <source>
        <dbReference type="Proteomes" id="UP001497453"/>
    </source>
</evidence>
<proteinExistence type="predicted"/>
<accession>A0ABP1DB30</accession>
<dbReference type="EMBL" id="OZ037946">
    <property type="protein sequence ID" value="CAL1704263.1"/>
    <property type="molecule type" value="Genomic_DNA"/>
</dbReference>
<protein>
    <submittedName>
        <fullName evidence="1">Uncharacterized protein</fullName>
    </submittedName>
</protein>
<name>A0ABP1DB30_9APHY</name>
<gene>
    <name evidence="1" type="ORF">GFSPODELE1_LOCUS4928</name>
</gene>
<keyword evidence="2" id="KW-1185">Reference proteome</keyword>
<reference evidence="2" key="1">
    <citation type="submission" date="2024-04" db="EMBL/GenBank/DDBJ databases">
        <authorList>
            <person name="Shaw F."/>
            <person name="Minotto A."/>
        </authorList>
    </citation>
    <scope>NUCLEOTIDE SEQUENCE [LARGE SCALE GENOMIC DNA]</scope>
</reference>
<dbReference type="Proteomes" id="UP001497453">
    <property type="component" value="Chromosome 3"/>
</dbReference>
<evidence type="ECO:0000313" key="1">
    <source>
        <dbReference type="EMBL" id="CAL1704263.1"/>
    </source>
</evidence>
<organism evidence="1 2">
    <name type="scientific">Somion occarium</name>
    <dbReference type="NCBI Taxonomy" id="3059160"/>
    <lineage>
        <taxon>Eukaryota</taxon>
        <taxon>Fungi</taxon>
        <taxon>Dikarya</taxon>
        <taxon>Basidiomycota</taxon>
        <taxon>Agaricomycotina</taxon>
        <taxon>Agaricomycetes</taxon>
        <taxon>Polyporales</taxon>
        <taxon>Cerrenaceae</taxon>
        <taxon>Somion</taxon>
    </lineage>
</organism>
<sequence length="88" mass="10274">MRPSAPRLVRVLRRTQLQGTPAIRRLVPEPVHQNARPPVLIEVLRQRQVQAGANYPSNIRIEPIITKRTFRNVPAEARDQLRRLIKER</sequence>